<dbReference type="AlphaFoldDB" id="X0YKH4"/>
<comment type="caution">
    <text evidence="1">The sequence shown here is derived from an EMBL/GenBank/DDBJ whole genome shotgun (WGS) entry which is preliminary data.</text>
</comment>
<dbReference type="Gene3D" id="3.20.20.480">
    <property type="entry name" value="Trimethylamine methyltransferase-like"/>
    <property type="match status" value="1"/>
</dbReference>
<proteinExistence type="predicted"/>
<accession>X0YKH4</accession>
<dbReference type="EMBL" id="BART01000800">
    <property type="protein sequence ID" value="GAG56654.1"/>
    <property type="molecule type" value="Genomic_DNA"/>
</dbReference>
<evidence type="ECO:0000313" key="1">
    <source>
        <dbReference type="EMBL" id="GAG56654.1"/>
    </source>
</evidence>
<reference evidence="1" key="1">
    <citation type="journal article" date="2014" name="Front. Microbiol.">
        <title>High frequency of phylogenetically diverse reductive dehalogenase-homologous genes in deep subseafloor sedimentary metagenomes.</title>
        <authorList>
            <person name="Kawai M."/>
            <person name="Futagami T."/>
            <person name="Toyoda A."/>
            <person name="Takaki Y."/>
            <person name="Nishi S."/>
            <person name="Hori S."/>
            <person name="Arai W."/>
            <person name="Tsubouchi T."/>
            <person name="Morono Y."/>
            <person name="Uchiyama I."/>
            <person name="Ito T."/>
            <person name="Fujiyama A."/>
            <person name="Inagaki F."/>
            <person name="Takami H."/>
        </authorList>
    </citation>
    <scope>NUCLEOTIDE SEQUENCE</scope>
    <source>
        <strain evidence="1">Expedition CK06-06</strain>
    </source>
</reference>
<organism evidence="1">
    <name type="scientific">marine sediment metagenome</name>
    <dbReference type="NCBI Taxonomy" id="412755"/>
    <lineage>
        <taxon>unclassified sequences</taxon>
        <taxon>metagenomes</taxon>
        <taxon>ecological metagenomes</taxon>
    </lineage>
</organism>
<name>X0YKH4_9ZZZZ</name>
<evidence type="ECO:0008006" key="2">
    <source>
        <dbReference type="Google" id="ProtNLM"/>
    </source>
</evidence>
<gene>
    <name evidence="1" type="ORF">S01H4_03305</name>
</gene>
<protein>
    <recommendedName>
        <fullName evidence="2">Trimethylamine methyltransferase</fullName>
    </recommendedName>
</protein>
<dbReference type="InterPro" id="IPR038601">
    <property type="entry name" value="MttB-like_sf"/>
</dbReference>
<sequence>MGKKFNFELLSEKDIKKIHLESLKILKEIGIKIPSKKILDILKFM</sequence>